<dbReference type="SUPFAM" id="SSF51261">
    <property type="entry name" value="Duplicated hybrid motif"/>
    <property type="match status" value="1"/>
</dbReference>
<evidence type="ECO:0000313" key="3">
    <source>
        <dbReference type="Proteomes" id="UP000535491"/>
    </source>
</evidence>
<name>A0A7W1WPG6_9BACL</name>
<dbReference type="AlphaFoldDB" id="A0A7W1WPG6"/>
<organism evidence="2 3">
    <name type="scientific">Paenactinomyces guangxiensis</name>
    <dbReference type="NCBI Taxonomy" id="1490290"/>
    <lineage>
        <taxon>Bacteria</taxon>
        <taxon>Bacillati</taxon>
        <taxon>Bacillota</taxon>
        <taxon>Bacilli</taxon>
        <taxon>Bacillales</taxon>
        <taxon>Thermoactinomycetaceae</taxon>
        <taxon>Paenactinomyces</taxon>
    </lineage>
</organism>
<dbReference type="InterPro" id="IPR023346">
    <property type="entry name" value="Lysozyme-like_dom_sf"/>
</dbReference>
<dbReference type="Pfam" id="PF01551">
    <property type="entry name" value="Peptidase_M23"/>
    <property type="match status" value="1"/>
</dbReference>
<keyword evidence="3" id="KW-1185">Reference proteome</keyword>
<protein>
    <submittedName>
        <fullName evidence="2">M23 family metallopeptidase</fullName>
    </submittedName>
</protein>
<gene>
    <name evidence="2" type="ORF">H1191_04995</name>
</gene>
<sequence>MDKSWVGWNYPGGTRLGDLPDNIDITDPELIKKYGGYGLDANGDGKADPNDPIDAIHATAKYLAANHKPGEDWYSRGGAIWQYNHDYENYVLKVKQYAESFARPVITVSGSATATGQFLWPVSGGRISSSYGLRFHPIEKEYQEHDGIDIAKERGAPILASDGGVVTESRRSSGYGWKIVIDHGNGYQTLYAHMEEKDVKVRAGQQVKKGQVIALVGSNGWSTGPHLHFEVHQNGRLINPLTVLKEP</sequence>
<dbReference type="CDD" id="cd12797">
    <property type="entry name" value="M23_peptidase"/>
    <property type="match status" value="1"/>
</dbReference>
<dbReference type="SUPFAM" id="SSF53955">
    <property type="entry name" value="Lysozyme-like"/>
    <property type="match status" value="1"/>
</dbReference>
<dbReference type="Gene3D" id="2.70.70.10">
    <property type="entry name" value="Glucose Permease (Domain IIA)"/>
    <property type="match status" value="1"/>
</dbReference>
<dbReference type="InterPro" id="IPR050570">
    <property type="entry name" value="Cell_wall_metabolism_enzyme"/>
</dbReference>
<dbReference type="PANTHER" id="PTHR21666:SF270">
    <property type="entry name" value="MUREIN HYDROLASE ACTIVATOR ENVC"/>
    <property type="match status" value="1"/>
</dbReference>
<dbReference type="Proteomes" id="UP000535491">
    <property type="component" value="Unassembled WGS sequence"/>
</dbReference>
<feature type="domain" description="M23ase beta-sheet core" evidence="1">
    <location>
        <begin position="144"/>
        <end position="240"/>
    </location>
</feature>
<dbReference type="InterPro" id="IPR011055">
    <property type="entry name" value="Dup_hybrid_motif"/>
</dbReference>
<dbReference type="PANTHER" id="PTHR21666">
    <property type="entry name" value="PEPTIDASE-RELATED"/>
    <property type="match status" value="1"/>
</dbReference>
<dbReference type="InterPro" id="IPR016047">
    <property type="entry name" value="M23ase_b-sheet_dom"/>
</dbReference>
<accession>A0A7W1WPG6</accession>
<comment type="caution">
    <text evidence="2">The sequence shown here is derived from an EMBL/GenBank/DDBJ whole genome shotgun (WGS) entry which is preliminary data.</text>
</comment>
<reference evidence="2 3" key="1">
    <citation type="submission" date="2020-07" db="EMBL/GenBank/DDBJ databases">
        <authorList>
            <person name="Feng H."/>
        </authorList>
    </citation>
    <scope>NUCLEOTIDE SEQUENCE [LARGE SCALE GENOMIC DNA]</scope>
    <source>
        <strain evidence="3">s-10</strain>
    </source>
</reference>
<evidence type="ECO:0000313" key="2">
    <source>
        <dbReference type="EMBL" id="MBA4493657.1"/>
    </source>
</evidence>
<dbReference type="RefSeq" id="WP_181750895.1">
    <property type="nucleotide sequence ID" value="NZ_JACEIQ010000003.1"/>
</dbReference>
<dbReference type="EMBL" id="JACEIQ010000003">
    <property type="protein sequence ID" value="MBA4493657.1"/>
    <property type="molecule type" value="Genomic_DNA"/>
</dbReference>
<evidence type="ECO:0000259" key="1">
    <source>
        <dbReference type="Pfam" id="PF01551"/>
    </source>
</evidence>
<proteinExistence type="predicted"/>
<dbReference type="GO" id="GO:0004222">
    <property type="term" value="F:metalloendopeptidase activity"/>
    <property type="evidence" value="ECO:0007669"/>
    <property type="project" value="TreeGrafter"/>
</dbReference>